<dbReference type="Pfam" id="PF13692">
    <property type="entry name" value="Glyco_trans_1_4"/>
    <property type="match status" value="1"/>
</dbReference>
<evidence type="ECO:0000313" key="3">
    <source>
        <dbReference type="Proteomes" id="UP000029273"/>
    </source>
</evidence>
<dbReference type="AlphaFoldDB" id="A0A1A6C1Q2"/>
<dbReference type="Pfam" id="PF11997">
    <property type="entry name" value="DUF3492"/>
    <property type="match status" value="1"/>
</dbReference>
<name>A0A1A6C1Q2_9GAMM</name>
<dbReference type="InterPro" id="IPR047691">
    <property type="entry name" value="PelF-like"/>
</dbReference>
<comment type="caution">
    <text evidence="2">The sequence shown here is derived from an EMBL/GenBank/DDBJ whole genome shotgun (WGS) entry which is preliminary data.</text>
</comment>
<dbReference type="GO" id="GO:0016740">
    <property type="term" value="F:transferase activity"/>
    <property type="evidence" value="ECO:0007669"/>
    <property type="project" value="UniProtKB-KW"/>
</dbReference>
<protein>
    <submittedName>
        <fullName evidence="2">Glycosyltransferase, group 1</fullName>
    </submittedName>
</protein>
<keyword evidence="3" id="KW-1185">Reference proteome</keyword>
<evidence type="ECO:0000259" key="1">
    <source>
        <dbReference type="Pfam" id="PF11997"/>
    </source>
</evidence>
<dbReference type="RefSeq" id="WP_065089761.1">
    <property type="nucleotide sequence ID" value="NZ_JQSG02000006.1"/>
</dbReference>
<gene>
    <name evidence="2" type="ORF">Thpro_022742</name>
</gene>
<dbReference type="EMBL" id="JQSG02000006">
    <property type="protein sequence ID" value="OBS08492.1"/>
    <property type="molecule type" value="Genomic_DNA"/>
</dbReference>
<dbReference type="PANTHER" id="PTHR12526">
    <property type="entry name" value="GLYCOSYLTRANSFERASE"/>
    <property type="match status" value="1"/>
</dbReference>
<dbReference type="NCBIfam" id="NF038011">
    <property type="entry name" value="PelF"/>
    <property type="match status" value="1"/>
</dbReference>
<dbReference type="SUPFAM" id="SSF53756">
    <property type="entry name" value="UDP-Glycosyltransferase/glycogen phosphorylase"/>
    <property type="match status" value="1"/>
</dbReference>
<sequence>MSRAQPEIDVTLLLEGTYPYIKGGVSSWVHALIGSLPHLRFAAVFLGSRRQDYGDILYTLPSNLVHLETHFLFNPDAEGRNPIKPPRLPAHAREQMAALHERLRTTDGQALSPEAYLDDDGAFGERAFLYSEAAWDYITEQYENVAAEPSFVDYFWSVRNLHAPLWILARTAAALPPSRLFFSPSTGYAGFLGTLAAQRQERPFVLMEHGIYTKERRIDLMKAEWIHDSRNILQRDPTEISYLRELWVRFFEVLGRQAYRSADPIISLFNAASAQQVRDGADASRCRVVPNGIDVERLSRLRRAPGAPPPPVICLLGRVVPIKDIKTFIRATRILCDRRPDIEAWIVGPQDEDPEYTAECRELADVLDLGNHLRFLGFRYLEDVLPQVGLLVLSSISEGLPLAAIEGFAAGLPLVATEVGACPELVHGRPDENPPLGTAGRIVGLADPEAMAAACQALLDDPAAYAAAARAAVARAERYYDKTQMIERFDALFRERMGDD</sequence>
<proteinExistence type="predicted"/>
<feature type="domain" description="DUF3492" evidence="1">
    <location>
        <begin position="9"/>
        <end position="283"/>
    </location>
</feature>
<dbReference type="Gene3D" id="3.40.50.2000">
    <property type="entry name" value="Glycogen Phosphorylase B"/>
    <property type="match status" value="2"/>
</dbReference>
<dbReference type="Proteomes" id="UP000029273">
    <property type="component" value="Unassembled WGS sequence"/>
</dbReference>
<reference evidence="2 3" key="1">
    <citation type="journal article" date="2014" name="Genome Announc.">
        <title>Draft Genome Sequence of the Iron-Oxidizing, Acidophilic, and Halotolerant 'Thiobacillus prosperus' Type Strain DSM 5130.</title>
        <authorList>
            <person name="Ossandon F.J."/>
            <person name="Cardenas J.P."/>
            <person name="Corbett M."/>
            <person name="Quatrini R."/>
            <person name="Holmes D.S."/>
            <person name="Watkin E."/>
        </authorList>
    </citation>
    <scope>NUCLEOTIDE SEQUENCE [LARGE SCALE GENOMIC DNA]</scope>
    <source>
        <strain evidence="2 3">DSM 5130</strain>
    </source>
</reference>
<accession>A0A1A6C1Q2</accession>
<evidence type="ECO:0000313" key="2">
    <source>
        <dbReference type="EMBL" id="OBS08492.1"/>
    </source>
</evidence>
<dbReference type="PANTHER" id="PTHR12526:SF608">
    <property type="entry name" value="PELF"/>
    <property type="match status" value="1"/>
</dbReference>
<organism evidence="2 3">
    <name type="scientific">Acidihalobacter prosperus</name>
    <dbReference type="NCBI Taxonomy" id="160660"/>
    <lineage>
        <taxon>Bacteria</taxon>
        <taxon>Pseudomonadati</taxon>
        <taxon>Pseudomonadota</taxon>
        <taxon>Gammaproteobacteria</taxon>
        <taxon>Chromatiales</taxon>
        <taxon>Ectothiorhodospiraceae</taxon>
        <taxon>Acidihalobacter</taxon>
    </lineage>
</organism>
<dbReference type="OrthoDB" id="9772485at2"/>
<dbReference type="InterPro" id="IPR022622">
    <property type="entry name" value="DUF3492"/>
</dbReference>